<keyword evidence="2" id="KW-0812">Transmembrane</keyword>
<evidence type="ECO:0000256" key="1">
    <source>
        <dbReference type="SAM" id="MobiDB-lite"/>
    </source>
</evidence>
<name>A0A4Y2WVW4_ARAVE</name>
<reference evidence="3 4" key="1">
    <citation type="journal article" date="2019" name="Sci. Rep.">
        <title>Orb-weaving spider Araneus ventricosus genome elucidates the spidroin gene catalogue.</title>
        <authorList>
            <person name="Kono N."/>
            <person name="Nakamura H."/>
            <person name="Ohtoshi R."/>
            <person name="Moran D.A.P."/>
            <person name="Shinohara A."/>
            <person name="Yoshida Y."/>
            <person name="Fujiwara M."/>
            <person name="Mori M."/>
            <person name="Tomita M."/>
            <person name="Arakawa K."/>
        </authorList>
    </citation>
    <scope>NUCLEOTIDE SEQUENCE [LARGE SCALE GENOMIC DNA]</scope>
</reference>
<sequence length="93" mass="10350">MNKKLGDPKVVIAQKQPWKVQNSPTAKQLSDTSEVETSSPPSYTMATRAVLVAVQVWHMANCVMLLFFSFQHEGGLRYLDLLCFACSLLLSFG</sequence>
<comment type="caution">
    <text evidence="3">The sequence shown here is derived from an EMBL/GenBank/DDBJ whole genome shotgun (WGS) entry which is preliminary data.</text>
</comment>
<keyword evidence="4" id="KW-1185">Reference proteome</keyword>
<accession>A0A4Y2WVW4</accession>
<feature type="compositionally biased region" description="Polar residues" evidence="1">
    <location>
        <begin position="19"/>
        <end position="41"/>
    </location>
</feature>
<feature type="region of interest" description="Disordered" evidence="1">
    <location>
        <begin position="15"/>
        <end position="41"/>
    </location>
</feature>
<evidence type="ECO:0000313" key="3">
    <source>
        <dbReference type="EMBL" id="GBO40212.1"/>
    </source>
</evidence>
<proteinExistence type="predicted"/>
<evidence type="ECO:0000256" key="2">
    <source>
        <dbReference type="SAM" id="Phobius"/>
    </source>
</evidence>
<keyword evidence="2" id="KW-1133">Transmembrane helix</keyword>
<keyword evidence="2" id="KW-0472">Membrane</keyword>
<feature type="transmembrane region" description="Helical" evidence="2">
    <location>
        <begin position="49"/>
        <end position="70"/>
    </location>
</feature>
<dbReference type="EMBL" id="BGPR01065380">
    <property type="protein sequence ID" value="GBO40212.1"/>
    <property type="molecule type" value="Genomic_DNA"/>
</dbReference>
<dbReference type="AlphaFoldDB" id="A0A4Y2WVW4"/>
<dbReference type="Proteomes" id="UP000499080">
    <property type="component" value="Unassembled WGS sequence"/>
</dbReference>
<evidence type="ECO:0000313" key="4">
    <source>
        <dbReference type="Proteomes" id="UP000499080"/>
    </source>
</evidence>
<protein>
    <submittedName>
        <fullName evidence="3">Uncharacterized protein</fullName>
    </submittedName>
</protein>
<gene>
    <name evidence="3" type="ORF">AVEN_229141_1</name>
</gene>
<organism evidence="3 4">
    <name type="scientific">Araneus ventricosus</name>
    <name type="common">Orbweaver spider</name>
    <name type="synonym">Epeira ventricosa</name>
    <dbReference type="NCBI Taxonomy" id="182803"/>
    <lineage>
        <taxon>Eukaryota</taxon>
        <taxon>Metazoa</taxon>
        <taxon>Ecdysozoa</taxon>
        <taxon>Arthropoda</taxon>
        <taxon>Chelicerata</taxon>
        <taxon>Arachnida</taxon>
        <taxon>Araneae</taxon>
        <taxon>Araneomorphae</taxon>
        <taxon>Entelegynae</taxon>
        <taxon>Araneoidea</taxon>
        <taxon>Araneidae</taxon>
        <taxon>Araneus</taxon>
    </lineage>
</organism>